<dbReference type="Proteomes" id="UP001289615">
    <property type="component" value="Unassembled WGS sequence"/>
</dbReference>
<keyword evidence="2" id="KW-1185">Reference proteome</keyword>
<gene>
    <name evidence="1" type="ORF">U6C28_18595</name>
</gene>
<proteinExistence type="predicted"/>
<comment type="caution">
    <text evidence="1">The sequence shown here is derived from an EMBL/GenBank/DDBJ whole genome shotgun (WGS) entry which is preliminary data.</text>
</comment>
<reference evidence="1 2" key="1">
    <citation type="submission" date="2023-12" db="EMBL/GenBank/DDBJ databases">
        <title>Genome comparison identifies genes involved in endophytic behavior of Lysinibacillus irui and provides insights into its role as a plant-growth promoting bacterium.</title>
        <authorList>
            <person name="Hilario S."/>
            <person name="Matos I."/>
            <person name="Goncalves M.F.M."/>
            <person name="Pardo C.A."/>
            <person name="Santos M.J."/>
        </authorList>
    </citation>
    <scope>NUCLEOTIDE SEQUENCE [LARGE SCALE GENOMIC DNA]</scope>
    <source>
        <strain evidence="1 2">B3</strain>
    </source>
</reference>
<dbReference type="EMBL" id="JAXUIA010000014">
    <property type="protein sequence ID" value="MEA0978319.1"/>
    <property type="molecule type" value="Genomic_DNA"/>
</dbReference>
<organism evidence="1 2">
    <name type="scientific">Lysinibacillus irui</name>
    <dbReference type="NCBI Taxonomy" id="2998077"/>
    <lineage>
        <taxon>Bacteria</taxon>
        <taxon>Bacillati</taxon>
        <taxon>Bacillota</taxon>
        <taxon>Bacilli</taxon>
        <taxon>Bacillales</taxon>
        <taxon>Bacillaceae</taxon>
        <taxon>Lysinibacillus</taxon>
    </lineage>
</organism>
<sequence>MAILPEGMKIELAFNDRTKRWYWHVSCSEEYIKRSMLKIIDERIKRAEIALPLCKHTKRKHHLSKLLKAMREVRERYIGEFNNIDKDL</sequence>
<protein>
    <submittedName>
        <fullName evidence="1">Uncharacterized protein</fullName>
    </submittedName>
</protein>
<evidence type="ECO:0000313" key="2">
    <source>
        <dbReference type="Proteomes" id="UP001289615"/>
    </source>
</evidence>
<evidence type="ECO:0000313" key="1">
    <source>
        <dbReference type="EMBL" id="MEA0978319.1"/>
    </source>
</evidence>
<name>A0ABU5NQP0_9BACI</name>
<dbReference type="RefSeq" id="WP_322611980.1">
    <property type="nucleotide sequence ID" value="NZ_JAXLNX010000019.1"/>
</dbReference>
<accession>A0ABU5NQP0</accession>